<dbReference type="InterPro" id="IPR006522">
    <property type="entry name" value="Phage_virion_morphogenesis"/>
</dbReference>
<gene>
    <name evidence="1" type="ORF">PY649_20345</name>
</gene>
<reference evidence="1" key="1">
    <citation type="submission" date="2023-06" db="EMBL/GenBank/DDBJ databases">
        <title>Phylogenetic Diversity of Rhizobium strains.</title>
        <authorList>
            <person name="Moura F.T."/>
            <person name="Helene L.C.F."/>
            <person name="Hungria M."/>
        </authorList>
    </citation>
    <scope>NUCLEOTIDE SEQUENCE</scope>
    <source>
        <strain evidence="1">CCGE526</strain>
    </source>
</reference>
<dbReference type="Pfam" id="PF05069">
    <property type="entry name" value="Phage_tail_S"/>
    <property type="match status" value="1"/>
</dbReference>
<dbReference type="RefSeq" id="WP_285870452.1">
    <property type="nucleotide sequence ID" value="NZ_JARFYM010000017.1"/>
</dbReference>
<comment type="caution">
    <text evidence="1">The sequence shown here is derived from an EMBL/GenBank/DDBJ whole genome shotgun (WGS) entry which is preliminary data.</text>
</comment>
<evidence type="ECO:0000313" key="1">
    <source>
        <dbReference type="EMBL" id="MDL2401260.1"/>
    </source>
</evidence>
<keyword evidence="2" id="KW-1185">Reference proteome</keyword>
<dbReference type="NCBIfam" id="TIGR01635">
    <property type="entry name" value="tail_comp_S"/>
    <property type="match status" value="1"/>
</dbReference>
<protein>
    <submittedName>
        <fullName evidence="1">Phage virion morphogenesis protein</fullName>
    </submittedName>
</protein>
<proteinExistence type="predicted"/>
<sequence length="168" mass="18512">MAGASISFTITDRAVLRGFDQLGRLMTNTRPVMAAIGTELVASTVMRFVTQTDPTGGHWIALNPEYAAGKRNARILTERGRLRDSINSRPSNHEVRIGTNLVYAAIHQFGGVIRPVKAKHLFFRMGGNLVVANRVTLPARPYLGISKDDQTSIAEIVFSFIDRYTAQP</sequence>
<dbReference type="Proteomes" id="UP001172645">
    <property type="component" value="Unassembled WGS sequence"/>
</dbReference>
<evidence type="ECO:0000313" key="2">
    <source>
        <dbReference type="Proteomes" id="UP001172645"/>
    </source>
</evidence>
<dbReference type="EMBL" id="JARFYM010000017">
    <property type="protein sequence ID" value="MDL2401260.1"/>
    <property type="molecule type" value="Genomic_DNA"/>
</dbReference>
<organism evidence="1 2">
    <name type="scientific">Rhizobium mayense</name>
    <dbReference type="NCBI Taxonomy" id="1312184"/>
    <lineage>
        <taxon>Bacteria</taxon>
        <taxon>Pseudomonadati</taxon>
        <taxon>Pseudomonadota</taxon>
        <taxon>Alphaproteobacteria</taxon>
        <taxon>Hyphomicrobiales</taxon>
        <taxon>Rhizobiaceae</taxon>
        <taxon>Rhizobium/Agrobacterium group</taxon>
        <taxon>Rhizobium</taxon>
    </lineage>
</organism>
<name>A0ABT7JY75_9HYPH</name>
<accession>A0ABT7JY75</accession>